<protein>
    <submittedName>
        <fullName evidence="5">von Willebrand factor, type A</fullName>
    </submittedName>
</protein>
<feature type="transmembrane region" description="Helical" evidence="2">
    <location>
        <begin position="496"/>
        <end position="518"/>
    </location>
</feature>
<dbReference type="OrthoDB" id="798937at2"/>
<keyword evidence="2" id="KW-0472">Membrane</keyword>
<evidence type="ECO:0000256" key="3">
    <source>
        <dbReference type="SAM" id="SignalP"/>
    </source>
</evidence>
<dbReference type="CDD" id="cd00198">
    <property type="entry name" value="vWFA"/>
    <property type="match status" value="1"/>
</dbReference>
<feature type="region of interest" description="Disordered" evidence="1">
    <location>
        <begin position="441"/>
        <end position="472"/>
    </location>
</feature>
<keyword evidence="2" id="KW-0812">Transmembrane</keyword>
<feature type="compositionally biased region" description="Acidic residues" evidence="1">
    <location>
        <begin position="560"/>
        <end position="609"/>
    </location>
</feature>
<gene>
    <name evidence="5" type="ORF">MARLIPOL_08179</name>
</gene>
<dbReference type="SMART" id="SM00327">
    <property type="entry name" value="VWA"/>
    <property type="match status" value="1"/>
</dbReference>
<dbReference type="SUPFAM" id="SSF53300">
    <property type="entry name" value="vWA-like"/>
    <property type="match status" value="1"/>
</dbReference>
<feature type="chain" id="PRO_5004451723" evidence="3">
    <location>
        <begin position="22"/>
        <end position="609"/>
    </location>
</feature>
<comment type="caution">
    <text evidence="5">The sequence shown here is derived from an EMBL/GenBank/DDBJ whole genome shotgun (WGS) entry which is preliminary data.</text>
</comment>
<feature type="domain" description="VWFA" evidence="4">
    <location>
        <begin position="34"/>
        <end position="216"/>
    </location>
</feature>
<dbReference type="PATRIC" id="fig|1318628.3.peg.1640"/>
<dbReference type="InterPro" id="IPR036465">
    <property type="entry name" value="vWFA_dom_sf"/>
</dbReference>
<evidence type="ECO:0000256" key="1">
    <source>
        <dbReference type="SAM" id="MobiDB-lite"/>
    </source>
</evidence>
<dbReference type="Proteomes" id="UP000016540">
    <property type="component" value="Unassembled WGS sequence"/>
</dbReference>
<sequence length="609" mass="66670">MRWIKSVLFLVIFNLPLWTSAQTNANLELPEGADVRIIVDISGSMKDNDPDNLRQPAVRLLARMLPENAYAGLWTFGQYVNMLVPRDRVDENWRERMISRSPEINSVALRTNLGKAIEVASDDYYTDGDLTHTDFILLTDGKVDISDVEQVNQAERERILGPLLDELVTKGATFHTVALSGEADVEFLRTLATETGGSYSVAPSAEALNRAFLKALNAAVPQEQVPIEGNRFRVDSAVREFTALIFWGEGETSDTRELLLSDPEGKTARVEQPGNSMKWARESGYDLITVTDPKAGEWRLDGQLGEGSRVTVVSDLRMVVSPLPLVFSENEPLQLQIGFFEDQVRLTDQGFLDVMEVRVTITSEDGRSGTKVLSREQPPEDGIYQDVVERLPSVGEYVIDVVADGKTFSRKFTGASRFIIPEGGAPASSEEPAPVEPIVPVQADAPDSESGSVPEPDPQPNPAEDDISTSPIDINAVEEPSPVATEREEADTALPLWAMVAGAIVLIALIAGGLFVAVSRKRKAASEPQESPGDDDVPVIEPEQREEEKATQEPGADPVTEPEADPEEDIPVADAEVEDSDEEFGLEDFDLSEFDDLPDSGEDDEEHKS</sequence>
<accession>R8B2A5</accession>
<evidence type="ECO:0000313" key="5">
    <source>
        <dbReference type="EMBL" id="EON92715.1"/>
    </source>
</evidence>
<keyword evidence="6" id="KW-1185">Reference proteome</keyword>
<name>R8B2A5_9GAMM</name>
<dbReference type="HOGENOM" id="CLU_012610_1_0_6"/>
<feature type="region of interest" description="Disordered" evidence="1">
    <location>
        <begin position="524"/>
        <end position="609"/>
    </location>
</feature>
<dbReference type="eggNOG" id="COG2304">
    <property type="taxonomic scope" value="Bacteria"/>
</dbReference>
<dbReference type="AlphaFoldDB" id="R8B2A5"/>
<organism evidence="5 6">
    <name type="scientific">Marinobacter lipolyticus SM19</name>
    <dbReference type="NCBI Taxonomy" id="1318628"/>
    <lineage>
        <taxon>Bacteria</taxon>
        <taxon>Pseudomonadati</taxon>
        <taxon>Pseudomonadota</taxon>
        <taxon>Gammaproteobacteria</taxon>
        <taxon>Pseudomonadales</taxon>
        <taxon>Marinobacteraceae</taxon>
        <taxon>Marinobacter</taxon>
    </lineage>
</organism>
<keyword evidence="2" id="KW-1133">Transmembrane helix</keyword>
<dbReference type="EMBL" id="ASAD01000010">
    <property type="protein sequence ID" value="EON92715.1"/>
    <property type="molecule type" value="Genomic_DNA"/>
</dbReference>
<dbReference type="STRING" id="1318628.MARLIPOL_08179"/>
<feature type="compositionally biased region" description="Basic and acidic residues" evidence="1">
    <location>
        <begin position="542"/>
        <end position="551"/>
    </location>
</feature>
<evidence type="ECO:0000256" key="2">
    <source>
        <dbReference type="SAM" id="Phobius"/>
    </source>
</evidence>
<dbReference type="PROSITE" id="PS50234">
    <property type="entry name" value="VWFA"/>
    <property type="match status" value="1"/>
</dbReference>
<evidence type="ECO:0000259" key="4">
    <source>
        <dbReference type="PROSITE" id="PS50234"/>
    </source>
</evidence>
<reference evidence="5 6" key="1">
    <citation type="journal article" date="2013" name="Genome Announc.">
        <title>Draft Genome Sequence of the Moderately Halophilic Bacterium Marinobacter lipolyticus Strain SM19.</title>
        <authorList>
            <person name="Papke R.T."/>
            <person name="de la Haba R.R."/>
            <person name="Infante-Dominguez C."/>
            <person name="Perez D."/>
            <person name="Sanchez-Porro C."/>
            <person name="Lapierre P."/>
            <person name="Ventosa A."/>
        </authorList>
    </citation>
    <scope>NUCLEOTIDE SEQUENCE [LARGE SCALE GENOMIC DNA]</scope>
    <source>
        <strain evidence="5 6">SM19</strain>
    </source>
</reference>
<proteinExistence type="predicted"/>
<dbReference type="RefSeq" id="WP_012137639.1">
    <property type="nucleotide sequence ID" value="NZ_KE007317.1"/>
</dbReference>
<evidence type="ECO:0000313" key="6">
    <source>
        <dbReference type="Proteomes" id="UP000016540"/>
    </source>
</evidence>
<dbReference type="Pfam" id="PF00092">
    <property type="entry name" value="VWA"/>
    <property type="match status" value="1"/>
</dbReference>
<keyword evidence="3" id="KW-0732">Signal</keyword>
<dbReference type="InterPro" id="IPR002035">
    <property type="entry name" value="VWF_A"/>
</dbReference>
<dbReference type="Gene3D" id="3.40.50.410">
    <property type="entry name" value="von Willebrand factor, type A domain"/>
    <property type="match status" value="1"/>
</dbReference>
<feature type="signal peptide" evidence="3">
    <location>
        <begin position="1"/>
        <end position="21"/>
    </location>
</feature>